<protein>
    <submittedName>
        <fullName evidence="1">Uncharacterized protein</fullName>
    </submittedName>
</protein>
<organism evidence="1 2">
    <name type="scientific">Eumeta variegata</name>
    <name type="common">Bagworm moth</name>
    <name type="synonym">Eumeta japonica</name>
    <dbReference type="NCBI Taxonomy" id="151549"/>
    <lineage>
        <taxon>Eukaryota</taxon>
        <taxon>Metazoa</taxon>
        <taxon>Ecdysozoa</taxon>
        <taxon>Arthropoda</taxon>
        <taxon>Hexapoda</taxon>
        <taxon>Insecta</taxon>
        <taxon>Pterygota</taxon>
        <taxon>Neoptera</taxon>
        <taxon>Endopterygota</taxon>
        <taxon>Lepidoptera</taxon>
        <taxon>Glossata</taxon>
        <taxon>Ditrysia</taxon>
        <taxon>Tineoidea</taxon>
        <taxon>Psychidae</taxon>
        <taxon>Oiketicinae</taxon>
        <taxon>Eumeta</taxon>
    </lineage>
</organism>
<dbReference type="EMBL" id="BGZK01000058">
    <property type="protein sequence ID" value="GBP13666.1"/>
    <property type="molecule type" value="Genomic_DNA"/>
</dbReference>
<dbReference type="AlphaFoldDB" id="A0A4C1THJ1"/>
<name>A0A4C1THJ1_EUMVA</name>
<gene>
    <name evidence="1" type="ORF">EVAR_7004_1</name>
</gene>
<sequence length="109" mass="12574">MVRYASGPTAVFQYELCRIGSKIAFRLKPCRRHEEHPGRICKAFALQNSTNVLKATETPTLIPKLCEVFNGRRKVDVSEYSRKAASGRRVRRYVLSVFIWKLCHLDGKF</sequence>
<evidence type="ECO:0000313" key="2">
    <source>
        <dbReference type="Proteomes" id="UP000299102"/>
    </source>
</evidence>
<accession>A0A4C1THJ1</accession>
<proteinExistence type="predicted"/>
<comment type="caution">
    <text evidence="1">The sequence shown here is derived from an EMBL/GenBank/DDBJ whole genome shotgun (WGS) entry which is preliminary data.</text>
</comment>
<keyword evidence="2" id="KW-1185">Reference proteome</keyword>
<evidence type="ECO:0000313" key="1">
    <source>
        <dbReference type="EMBL" id="GBP13666.1"/>
    </source>
</evidence>
<reference evidence="1 2" key="1">
    <citation type="journal article" date="2019" name="Commun. Biol.">
        <title>The bagworm genome reveals a unique fibroin gene that provides high tensile strength.</title>
        <authorList>
            <person name="Kono N."/>
            <person name="Nakamura H."/>
            <person name="Ohtoshi R."/>
            <person name="Tomita M."/>
            <person name="Numata K."/>
            <person name="Arakawa K."/>
        </authorList>
    </citation>
    <scope>NUCLEOTIDE SEQUENCE [LARGE SCALE GENOMIC DNA]</scope>
</reference>
<dbReference type="Proteomes" id="UP000299102">
    <property type="component" value="Unassembled WGS sequence"/>
</dbReference>